<dbReference type="SMART" id="SM00220">
    <property type="entry name" value="S_TKc"/>
    <property type="match status" value="1"/>
</dbReference>
<dbReference type="InterPro" id="IPR000637">
    <property type="entry name" value="HMGI/Y_DNA-bd_CS"/>
</dbReference>
<dbReference type="GO" id="GO:0005524">
    <property type="term" value="F:ATP binding"/>
    <property type="evidence" value="ECO:0007669"/>
    <property type="project" value="InterPro"/>
</dbReference>
<dbReference type="GO" id="GO:0004674">
    <property type="term" value="F:protein serine/threonine kinase activity"/>
    <property type="evidence" value="ECO:0007669"/>
    <property type="project" value="TreeGrafter"/>
</dbReference>
<organism evidence="5 6">
    <name type="scientific">Cytospora chrysosperma</name>
    <name type="common">Cytospora canker fungus</name>
    <name type="synonym">Sphaeria chrysosperma</name>
    <dbReference type="NCBI Taxonomy" id="252740"/>
    <lineage>
        <taxon>Eukaryota</taxon>
        <taxon>Fungi</taxon>
        <taxon>Dikarya</taxon>
        <taxon>Ascomycota</taxon>
        <taxon>Pezizomycotina</taxon>
        <taxon>Sordariomycetes</taxon>
        <taxon>Sordariomycetidae</taxon>
        <taxon>Diaporthales</taxon>
        <taxon>Cytosporaceae</taxon>
        <taxon>Cytospora</taxon>
    </lineage>
</organism>
<dbReference type="CDD" id="cd00180">
    <property type="entry name" value="PKc"/>
    <property type="match status" value="1"/>
</dbReference>
<dbReference type="PANTHER" id="PTHR24359">
    <property type="entry name" value="SERINE/THREONINE-PROTEIN KINASE SBK1"/>
    <property type="match status" value="1"/>
</dbReference>
<gene>
    <name evidence="5" type="ORF">VSDG_05554</name>
</gene>
<comment type="caution">
    <text evidence="5">The sequence shown here is derived from an EMBL/GenBank/DDBJ whole genome shotgun (WGS) entry which is preliminary data.</text>
</comment>
<dbReference type="SUPFAM" id="SSF56112">
    <property type="entry name" value="Protein kinase-like (PK-like)"/>
    <property type="match status" value="1"/>
</dbReference>
<protein>
    <recommendedName>
        <fullName evidence="4">Protein kinase domain-containing protein</fullName>
    </recommendedName>
</protein>
<dbReference type="EMBL" id="LJZO01000019">
    <property type="protein sequence ID" value="ROV96675.1"/>
    <property type="molecule type" value="Genomic_DNA"/>
</dbReference>
<dbReference type="PROSITE" id="PS50011">
    <property type="entry name" value="PROTEIN_KINASE_DOM"/>
    <property type="match status" value="1"/>
</dbReference>
<evidence type="ECO:0000259" key="4">
    <source>
        <dbReference type="PROSITE" id="PS50011"/>
    </source>
</evidence>
<dbReference type="Pfam" id="PF00069">
    <property type="entry name" value="Pkinase"/>
    <property type="match status" value="1"/>
</dbReference>
<name>A0A423W011_CYTCH</name>
<dbReference type="OrthoDB" id="4062651at2759"/>
<sequence>MPPTPKRFKEGSTAGQSFAVKRLKSYDRAQFKREVDMLMTFSGNAHPHLISLLATYEQFDRFYLIFPWAEADLQGYWEDRNPNPSMDHDTVLWVAEQCRGIAHGLLKIHRHQTINLSRLPLEDYERIGKISEDWVQFPTGQSLLWQLQLFGKHGDIKPQNILWYRDLYNEADRGILKITDFGLAEFKTSARNIYKLANRVTVSAPYRPPERDIEDGSIGQSHDIWALGCLYLELVAWLLGGWNLVQKFQSQRSAKDATTYHHRADDGTFFEIKRVDEDGSVVAIVKPAVTKFIEDLHANPACTRYIHMLLDLIQMDMLIIKPKDIIAAYGLTPRDVDIAIKALITMIDGNLKPDYDKLAKLAGFKDGVAAGKGWWATRKKLMAAKGAGGSSGEDGDGDDGSGATSAPAAETPKRKRKTNDAGSGTPASKTPKRGRGRPKKNAEPVAAAAEADGQAGMGFSDMEV</sequence>
<dbReference type="InterPro" id="IPR011009">
    <property type="entry name" value="Kinase-like_dom_sf"/>
</dbReference>
<proteinExistence type="predicted"/>
<dbReference type="Proteomes" id="UP000284375">
    <property type="component" value="Unassembled WGS sequence"/>
</dbReference>
<feature type="domain" description="Protein kinase" evidence="4">
    <location>
        <begin position="1"/>
        <end position="318"/>
    </location>
</feature>
<reference evidence="5 6" key="1">
    <citation type="submission" date="2015-09" db="EMBL/GenBank/DDBJ databases">
        <title>Host preference determinants of Valsa canker pathogens revealed by comparative genomics.</title>
        <authorList>
            <person name="Yin Z."/>
            <person name="Huang L."/>
        </authorList>
    </citation>
    <scope>NUCLEOTIDE SEQUENCE [LARGE SCALE GENOMIC DNA]</scope>
    <source>
        <strain evidence="5 6">YSFL</strain>
    </source>
</reference>
<accession>A0A423W011</accession>
<evidence type="ECO:0000256" key="2">
    <source>
        <dbReference type="ARBA" id="ARBA00023242"/>
    </source>
</evidence>
<dbReference type="InterPro" id="IPR000719">
    <property type="entry name" value="Prot_kinase_dom"/>
</dbReference>
<feature type="region of interest" description="Disordered" evidence="3">
    <location>
        <begin position="385"/>
        <end position="464"/>
    </location>
</feature>
<evidence type="ECO:0000313" key="6">
    <source>
        <dbReference type="Proteomes" id="UP000284375"/>
    </source>
</evidence>
<dbReference type="GO" id="GO:0005634">
    <property type="term" value="C:nucleus"/>
    <property type="evidence" value="ECO:0007669"/>
    <property type="project" value="UniProtKB-SubCell"/>
</dbReference>
<dbReference type="PROSITE" id="PS00354">
    <property type="entry name" value="HMGI_Y"/>
    <property type="match status" value="1"/>
</dbReference>
<dbReference type="PANTHER" id="PTHR24359:SF37">
    <property type="entry name" value="PROTEIN KINASE DOMAIN-CONTAINING PROTEIN"/>
    <property type="match status" value="1"/>
</dbReference>
<dbReference type="AlphaFoldDB" id="A0A423W011"/>
<comment type="subcellular location">
    <subcellularLocation>
        <location evidence="1">Nucleus</location>
    </subcellularLocation>
</comment>
<keyword evidence="2" id="KW-0539">Nucleus</keyword>
<evidence type="ECO:0000313" key="5">
    <source>
        <dbReference type="EMBL" id="ROV96675.1"/>
    </source>
</evidence>
<evidence type="ECO:0000256" key="3">
    <source>
        <dbReference type="SAM" id="MobiDB-lite"/>
    </source>
</evidence>
<evidence type="ECO:0000256" key="1">
    <source>
        <dbReference type="ARBA" id="ARBA00004123"/>
    </source>
</evidence>
<feature type="compositionally biased region" description="Basic residues" evidence="3">
    <location>
        <begin position="430"/>
        <end position="439"/>
    </location>
</feature>
<dbReference type="GO" id="GO:0006355">
    <property type="term" value="P:regulation of DNA-templated transcription"/>
    <property type="evidence" value="ECO:0007669"/>
    <property type="project" value="InterPro"/>
</dbReference>
<dbReference type="Gene3D" id="1.10.510.10">
    <property type="entry name" value="Transferase(Phosphotransferase) domain 1"/>
    <property type="match status" value="2"/>
</dbReference>
<keyword evidence="6" id="KW-1185">Reference proteome</keyword>